<gene>
    <name evidence="3" type="ORF">CKM354_000891000</name>
</gene>
<dbReference type="RefSeq" id="XP_044660244.1">
    <property type="nucleotide sequence ID" value="XM_044804309.1"/>
</dbReference>
<comment type="caution">
    <text evidence="3">The sequence shown here is derived from an EMBL/GenBank/DDBJ whole genome shotgun (WGS) entry which is preliminary data.</text>
</comment>
<dbReference type="OrthoDB" id="3645966at2759"/>
<dbReference type="Pfam" id="PF00651">
    <property type="entry name" value="BTB"/>
    <property type="match status" value="1"/>
</dbReference>
<dbReference type="SMART" id="SM00225">
    <property type="entry name" value="BTB"/>
    <property type="match status" value="1"/>
</dbReference>
<dbReference type="SUPFAM" id="SSF54695">
    <property type="entry name" value="POZ domain"/>
    <property type="match status" value="1"/>
</dbReference>
<evidence type="ECO:0000313" key="4">
    <source>
        <dbReference type="Proteomes" id="UP000825890"/>
    </source>
</evidence>
<evidence type="ECO:0000256" key="1">
    <source>
        <dbReference type="SAM" id="MobiDB-lite"/>
    </source>
</evidence>
<dbReference type="EMBL" id="BOLY01000005">
    <property type="protein sequence ID" value="GIZ45757.1"/>
    <property type="molecule type" value="Genomic_DNA"/>
</dbReference>
<accession>A0A9P3CQL5</accession>
<keyword evidence="4" id="KW-1185">Reference proteome</keyword>
<dbReference type="InterPro" id="IPR000210">
    <property type="entry name" value="BTB/POZ_dom"/>
</dbReference>
<dbReference type="PANTHER" id="PTHR47843:SF5">
    <property type="entry name" value="BTB_POZ DOMAIN PROTEIN"/>
    <property type="match status" value="1"/>
</dbReference>
<sequence>MVERDVSAVADAVKDLFEDSRYADLTISCGERKWRVHKAVVCMRCEYLARNYEDLKPKGNTIELVNEYPNTVAAMLRFLYTNDFDDEIHLDDELEGFQQLAMNIGVYVVADKYQLDDLADLAKDKFSVRRSKAECNAPDFREAIRLTQAYGDDIAYDSWTLETFRDKLLERVMAERESLLDDEDFRVRYFDSIVRCSSSRKDCSARKEETTQKEGGMAGHGLPVPSS</sequence>
<dbReference type="PANTHER" id="PTHR47843">
    <property type="entry name" value="BTB DOMAIN-CONTAINING PROTEIN-RELATED"/>
    <property type="match status" value="1"/>
</dbReference>
<dbReference type="CDD" id="cd18186">
    <property type="entry name" value="BTB_POZ_ZBTB_KLHL-like"/>
    <property type="match status" value="1"/>
</dbReference>
<dbReference type="Proteomes" id="UP000825890">
    <property type="component" value="Unassembled WGS sequence"/>
</dbReference>
<organism evidence="3 4">
    <name type="scientific">Cercospora kikuchii</name>
    <dbReference type="NCBI Taxonomy" id="84275"/>
    <lineage>
        <taxon>Eukaryota</taxon>
        <taxon>Fungi</taxon>
        <taxon>Dikarya</taxon>
        <taxon>Ascomycota</taxon>
        <taxon>Pezizomycotina</taxon>
        <taxon>Dothideomycetes</taxon>
        <taxon>Dothideomycetidae</taxon>
        <taxon>Mycosphaerellales</taxon>
        <taxon>Mycosphaerellaceae</taxon>
        <taxon>Cercospora</taxon>
    </lineage>
</organism>
<protein>
    <recommendedName>
        <fullName evidence="2">BTB domain-containing protein</fullName>
    </recommendedName>
</protein>
<proteinExistence type="predicted"/>
<name>A0A9P3CQL5_9PEZI</name>
<evidence type="ECO:0000259" key="2">
    <source>
        <dbReference type="PROSITE" id="PS50097"/>
    </source>
</evidence>
<dbReference type="InterPro" id="IPR011333">
    <property type="entry name" value="SKP1/BTB/POZ_sf"/>
</dbReference>
<feature type="region of interest" description="Disordered" evidence="1">
    <location>
        <begin position="200"/>
        <end position="227"/>
    </location>
</feature>
<evidence type="ECO:0000313" key="3">
    <source>
        <dbReference type="EMBL" id="GIZ45757.1"/>
    </source>
</evidence>
<dbReference type="GeneID" id="68294485"/>
<dbReference type="Gene3D" id="3.30.710.10">
    <property type="entry name" value="Potassium Channel Kv1.1, Chain A"/>
    <property type="match status" value="1"/>
</dbReference>
<dbReference type="AlphaFoldDB" id="A0A9P3CQL5"/>
<reference evidence="3 4" key="1">
    <citation type="submission" date="2021-01" db="EMBL/GenBank/DDBJ databases">
        <title>Cercospora kikuchii MAFF 305040 whole genome shotgun sequence.</title>
        <authorList>
            <person name="Kashiwa T."/>
            <person name="Suzuki T."/>
        </authorList>
    </citation>
    <scope>NUCLEOTIDE SEQUENCE [LARGE SCALE GENOMIC DNA]</scope>
    <source>
        <strain evidence="3 4">MAFF 305040</strain>
    </source>
</reference>
<dbReference type="PROSITE" id="PS50097">
    <property type="entry name" value="BTB"/>
    <property type="match status" value="1"/>
</dbReference>
<feature type="compositionally biased region" description="Basic and acidic residues" evidence="1">
    <location>
        <begin position="200"/>
        <end position="212"/>
    </location>
</feature>
<feature type="domain" description="BTB" evidence="2">
    <location>
        <begin position="23"/>
        <end position="88"/>
    </location>
</feature>